<dbReference type="Proteomes" id="UP000193642">
    <property type="component" value="Unassembled WGS sequence"/>
</dbReference>
<evidence type="ECO:0000313" key="2">
    <source>
        <dbReference type="EMBL" id="ORY39900.1"/>
    </source>
</evidence>
<feature type="compositionally biased region" description="Basic residues" evidence="1">
    <location>
        <begin position="653"/>
        <end position="664"/>
    </location>
</feature>
<dbReference type="STRING" id="329046.A0A1Y2BYQ7"/>
<dbReference type="PANTHER" id="PTHR46127:SF1">
    <property type="entry name" value="CILIA- AND FLAGELLA-ASSOCIATED PROTEIN 65"/>
    <property type="match status" value="1"/>
</dbReference>
<feature type="compositionally biased region" description="Low complexity" evidence="1">
    <location>
        <begin position="693"/>
        <end position="711"/>
    </location>
</feature>
<name>A0A1Y2BYQ7_9FUNG</name>
<accession>A0A1Y2BYQ7</accession>
<protein>
    <recommendedName>
        <fullName evidence="4">MSP domain-containing protein</fullName>
    </recommendedName>
</protein>
<feature type="region of interest" description="Disordered" evidence="1">
    <location>
        <begin position="545"/>
        <end position="586"/>
    </location>
</feature>
<proteinExistence type="predicted"/>
<dbReference type="PANTHER" id="PTHR46127">
    <property type="entry name" value="CILIA- AND FLAGELLA-ASSOCIATED PROTEIN 65"/>
    <property type="match status" value="1"/>
</dbReference>
<dbReference type="OrthoDB" id="2141841at2759"/>
<evidence type="ECO:0000256" key="1">
    <source>
        <dbReference type="SAM" id="MobiDB-lite"/>
    </source>
</evidence>
<dbReference type="InterPro" id="IPR013783">
    <property type="entry name" value="Ig-like_fold"/>
</dbReference>
<dbReference type="InterPro" id="IPR052614">
    <property type="entry name" value="CFAP65"/>
</dbReference>
<evidence type="ECO:0008006" key="4">
    <source>
        <dbReference type="Google" id="ProtNLM"/>
    </source>
</evidence>
<gene>
    <name evidence="2" type="ORF">BCR33DRAFT_787870</name>
</gene>
<feature type="region of interest" description="Disordered" evidence="1">
    <location>
        <begin position="461"/>
        <end position="524"/>
    </location>
</feature>
<feature type="region of interest" description="Disordered" evidence="1">
    <location>
        <begin position="612"/>
        <end position="758"/>
    </location>
</feature>
<dbReference type="Gene3D" id="2.60.40.10">
    <property type="entry name" value="Immunoglobulins"/>
    <property type="match status" value="1"/>
</dbReference>
<feature type="compositionally biased region" description="Basic and acidic residues" evidence="1">
    <location>
        <begin position="545"/>
        <end position="557"/>
    </location>
</feature>
<feature type="compositionally biased region" description="Polar residues" evidence="1">
    <location>
        <begin position="716"/>
        <end position="736"/>
    </location>
</feature>
<reference evidence="2 3" key="1">
    <citation type="submission" date="2016-07" db="EMBL/GenBank/DDBJ databases">
        <title>Pervasive Adenine N6-methylation of Active Genes in Fungi.</title>
        <authorList>
            <consortium name="DOE Joint Genome Institute"/>
            <person name="Mondo S.J."/>
            <person name="Dannebaum R.O."/>
            <person name="Kuo R.C."/>
            <person name="Labutti K."/>
            <person name="Haridas S."/>
            <person name="Kuo A."/>
            <person name="Salamov A."/>
            <person name="Ahrendt S.R."/>
            <person name="Lipzen A."/>
            <person name="Sullivan W."/>
            <person name="Andreopoulos W.B."/>
            <person name="Clum A."/>
            <person name="Lindquist E."/>
            <person name="Daum C."/>
            <person name="Ramamoorthy G.K."/>
            <person name="Gryganskyi A."/>
            <person name="Culley D."/>
            <person name="Magnuson J.K."/>
            <person name="James T.Y."/>
            <person name="O'Malley M.A."/>
            <person name="Stajich J.E."/>
            <person name="Spatafora J.W."/>
            <person name="Visel A."/>
            <person name="Grigoriev I.V."/>
        </authorList>
    </citation>
    <scope>NUCLEOTIDE SEQUENCE [LARGE SCALE GENOMIC DNA]</scope>
    <source>
        <strain evidence="2 3">JEL800</strain>
    </source>
</reference>
<feature type="compositionally biased region" description="Low complexity" evidence="1">
    <location>
        <begin position="612"/>
        <end position="629"/>
    </location>
</feature>
<organism evidence="2 3">
    <name type="scientific">Rhizoclosmatium globosum</name>
    <dbReference type="NCBI Taxonomy" id="329046"/>
    <lineage>
        <taxon>Eukaryota</taxon>
        <taxon>Fungi</taxon>
        <taxon>Fungi incertae sedis</taxon>
        <taxon>Chytridiomycota</taxon>
        <taxon>Chytridiomycota incertae sedis</taxon>
        <taxon>Chytridiomycetes</taxon>
        <taxon>Chytridiales</taxon>
        <taxon>Chytriomycetaceae</taxon>
        <taxon>Rhizoclosmatium</taxon>
    </lineage>
</organism>
<comment type="caution">
    <text evidence="2">The sequence shown here is derived from an EMBL/GenBank/DDBJ whole genome shotgun (WGS) entry which is preliminary data.</text>
</comment>
<feature type="compositionally biased region" description="Polar residues" evidence="1">
    <location>
        <begin position="467"/>
        <end position="484"/>
    </location>
</feature>
<keyword evidence="3" id="KW-1185">Reference proteome</keyword>
<evidence type="ECO:0000313" key="3">
    <source>
        <dbReference type="Proteomes" id="UP000193642"/>
    </source>
</evidence>
<sequence length="893" mass="97684">MSLEAQSLTLEFISPEFKISGKTWTVNSGEKLLIPVEFHPPKEQTQYRGEARFRHNREKTIVGLTGTGASAHVVADDTIDFGSVKLGSVSQHNLRIANRGLLDCRFILDIVQNGNDFSFTDDEPYEYEGVIVSGTAEMRKYQYVGRKSRRKLAAYTNPLLVQTGLPVFRLTSIELDFKTTYINVNKTLEFTVVNDGNASCYWALESCPSLLHVILKQVLFLLEEPAFVEVEFVPVDFEQLVAELAFYTDAGRKTLMCYGLVGIPYLMIPQEHLKLEYGITAVDKAQAKTITMSNTGPRPITYEIVIANMLQDGVETGSEFEIFFVQPANGTILPGSTQNVVIRAIPKNYGTTITAKYIISTMDGERYVGNAKVTGGRAIIKIAPPVLLTEDGSVENKTAEISEEDAKSLAQSKNTALFEMTRLAFQAHIENLRDVLSGLRTEDIEMLEAASASLKSQHKIAAKPVTGRSSKVVSPTKSVEANSSDIRHVSKKKRDLQMLQKAEGQLQERIGSEESKRKFSSGTVFDGSDLRAKVNRALELAHSRGYNRDLSGRRPRTEPTASGTVSSGLNTTPSTPTSLDSSESRSEKFLNDLASLESELEVLSAVVKSVAGSTTESMTSTPSSGSSLSRYHAGSRKKNRQPKRNSRAAGNAGHKKTGKKKVKRTKDTQPVYDEDGNLVSHGVDESEYDSDMSESLVPSTDSKSGNSNDNSKPADSDTNAAVKSSGRISNSSNNTIHENEGDPFNPEDAVTTSSGTLGTDLTSPLEDLVRLAHFYTTLVNTDGEPELQRELVDEINAQLLASTKGVIKLVKEQLANSWVPNREFLSAALRQVQQSNHVMEALKSTKPSKGGPVVNDFNLGLVRSGDLLADVKLFNLPNMGNLSLDFVVKVNDK</sequence>
<dbReference type="EMBL" id="MCGO01000037">
    <property type="protein sequence ID" value="ORY39900.1"/>
    <property type="molecule type" value="Genomic_DNA"/>
</dbReference>
<dbReference type="AlphaFoldDB" id="A0A1Y2BYQ7"/>
<feature type="compositionally biased region" description="Low complexity" evidence="1">
    <location>
        <begin position="566"/>
        <end position="581"/>
    </location>
</feature>
<feature type="compositionally biased region" description="Basic residues" evidence="1">
    <location>
        <begin position="633"/>
        <end position="646"/>
    </location>
</feature>